<protein>
    <submittedName>
        <fullName evidence="2">Uncharacterized protein</fullName>
    </submittedName>
</protein>
<dbReference type="RefSeq" id="WP_380081750.1">
    <property type="nucleotide sequence ID" value="NZ_JBHSWD010000001.1"/>
</dbReference>
<keyword evidence="3" id="KW-1185">Reference proteome</keyword>
<reference evidence="3" key="1">
    <citation type="journal article" date="2019" name="Int. J. Syst. Evol. Microbiol.">
        <title>The Global Catalogue of Microorganisms (GCM) 10K type strain sequencing project: providing services to taxonomists for standard genome sequencing and annotation.</title>
        <authorList>
            <consortium name="The Broad Institute Genomics Platform"/>
            <consortium name="The Broad Institute Genome Sequencing Center for Infectious Disease"/>
            <person name="Wu L."/>
            <person name="Ma J."/>
        </authorList>
    </citation>
    <scope>NUCLEOTIDE SEQUENCE [LARGE SCALE GENOMIC DNA]</scope>
    <source>
        <strain evidence="3">CGMCC 1.15772</strain>
    </source>
</reference>
<sequence>MINPAAALNAPKVSHRFGLRLEGESGAYQPPLDNLGRFTAFLPDGTFRVTAGVDTSGNGIPGEFGEGSASRTAALGPSQPEADIGTLWPE</sequence>
<accession>A0ABW1YCV7</accession>
<evidence type="ECO:0000313" key="3">
    <source>
        <dbReference type="Proteomes" id="UP001596297"/>
    </source>
</evidence>
<dbReference type="EMBL" id="JBHSWD010000001">
    <property type="protein sequence ID" value="MFC6590734.1"/>
    <property type="molecule type" value="Genomic_DNA"/>
</dbReference>
<proteinExistence type="predicted"/>
<organism evidence="2 3">
    <name type="scientific">Deinococcus lacus</name>
    <dbReference type="NCBI Taxonomy" id="392561"/>
    <lineage>
        <taxon>Bacteria</taxon>
        <taxon>Thermotogati</taxon>
        <taxon>Deinococcota</taxon>
        <taxon>Deinococci</taxon>
        <taxon>Deinococcales</taxon>
        <taxon>Deinococcaceae</taxon>
        <taxon>Deinococcus</taxon>
    </lineage>
</organism>
<name>A0ABW1YCV7_9DEIO</name>
<evidence type="ECO:0000256" key="1">
    <source>
        <dbReference type="SAM" id="MobiDB-lite"/>
    </source>
</evidence>
<comment type="caution">
    <text evidence="2">The sequence shown here is derived from an EMBL/GenBank/DDBJ whole genome shotgun (WGS) entry which is preliminary data.</text>
</comment>
<feature type="region of interest" description="Disordered" evidence="1">
    <location>
        <begin position="56"/>
        <end position="90"/>
    </location>
</feature>
<gene>
    <name evidence="2" type="ORF">ACFP81_00900</name>
</gene>
<dbReference type="Proteomes" id="UP001596297">
    <property type="component" value="Unassembled WGS sequence"/>
</dbReference>
<evidence type="ECO:0000313" key="2">
    <source>
        <dbReference type="EMBL" id="MFC6590734.1"/>
    </source>
</evidence>